<reference evidence="13 14" key="1">
    <citation type="submission" date="2018-06" db="EMBL/GenBank/DDBJ databases">
        <title>Genomic Encyclopedia of Archaeal and Bacterial Type Strains, Phase II (KMG-II): from individual species to whole genera.</title>
        <authorList>
            <person name="Goeker M."/>
        </authorList>
    </citation>
    <scope>NUCLEOTIDE SEQUENCE [LARGE SCALE GENOMIC DNA]</scope>
    <source>
        <strain evidence="13 14">CFPB 3232</strain>
    </source>
</reference>
<dbReference type="InterPro" id="IPR003660">
    <property type="entry name" value="HAMP_dom"/>
</dbReference>
<dbReference type="PROSITE" id="PS50109">
    <property type="entry name" value="HIS_KIN"/>
    <property type="match status" value="1"/>
</dbReference>
<keyword evidence="7 13" id="KW-0418">Kinase</keyword>
<keyword evidence="10" id="KW-0472">Membrane</keyword>
<dbReference type="EMBL" id="QLTA01000008">
    <property type="protein sequence ID" value="RAR84943.1"/>
    <property type="molecule type" value="Genomic_DNA"/>
</dbReference>
<evidence type="ECO:0000256" key="8">
    <source>
        <dbReference type="ARBA" id="ARBA00022989"/>
    </source>
</evidence>
<feature type="transmembrane region" description="Helical" evidence="10">
    <location>
        <begin position="20"/>
        <end position="38"/>
    </location>
</feature>
<dbReference type="InterPro" id="IPR036097">
    <property type="entry name" value="HisK_dim/P_sf"/>
</dbReference>
<evidence type="ECO:0000256" key="3">
    <source>
        <dbReference type="ARBA" id="ARBA00012438"/>
    </source>
</evidence>
<dbReference type="InterPro" id="IPR003661">
    <property type="entry name" value="HisK_dim/P_dom"/>
</dbReference>
<accession>A0A328ZI91</accession>
<dbReference type="Pfam" id="PF02518">
    <property type="entry name" value="HATPase_c"/>
    <property type="match status" value="1"/>
</dbReference>
<name>A0A328ZI91_9BURK</name>
<evidence type="ECO:0000313" key="14">
    <source>
        <dbReference type="Proteomes" id="UP000248856"/>
    </source>
</evidence>
<feature type="transmembrane region" description="Helical" evidence="10">
    <location>
        <begin position="155"/>
        <end position="178"/>
    </location>
</feature>
<dbReference type="CDD" id="cd06225">
    <property type="entry name" value="HAMP"/>
    <property type="match status" value="1"/>
</dbReference>
<evidence type="ECO:0000256" key="2">
    <source>
        <dbReference type="ARBA" id="ARBA00004370"/>
    </source>
</evidence>
<keyword evidence="5" id="KW-0808">Transferase</keyword>
<dbReference type="PANTHER" id="PTHR45436">
    <property type="entry name" value="SENSOR HISTIDINE KINASE YKOH"/>
    <property type="match status" value="1"/>
</dbReference>
<feature type="domain" description="Histidine kinase" evidence="11">
    <location>
        <begin position="240"/>
        <end position="452"/>
    </location>
</feature>
<dbReference type="SMART" id="SM00388">
    <property type="entry name" value="HisKA"/>
    <property type="match status" value="1"/>
</dbReference>
<dbReference type="GO" id="GO:0005886">
    <property type="term" value="C:plasma membrane"/>
    <property type="evidence" value="ECO:0007669"/>
    <property type="project" value="TreeGrafter"/>
</dbReference>
<comment type="subcellular location">
    <subcellularLocation>
        <location evidence="2">Membrane</location>
    </subcellularLocation>
</comment>
<keyword evidence="14" id="KW-1185">Reference proteome</keyword>
<dbReference type="EC" id="2.7.13.3" evidence="3"/>
<evidence type="ECO:0000256" key="5">
    <source>
        <dbReference type="ARBA" id="ARBA00022679"/>
    </source>
</evidence>
<evidence type="ECO:0000256" key="4">
    <source>
        <dbReference type="ARBA" id="ARBA00022553"/>
    </source>
</evidence>
<evidence type="ECO:0000256" key="10">
    <source>
        <dbReference type="SAM" id="Phobius"/>
    </source>
</evidence>
<dbReference type="AlphaFoldDB" id="A0A328ZI91"/>
<feature type="domain" description="HAMP" evidence="12">
    <location>
        <begin position="179"/>
        <end position="232"/>
    </location>
</feature>
<comment type="caution">
    <text evidence="13">The sequence shown here is derived from an EMBL/GenBank/DDBJ whole genome shotgun (WGS) entry which is preliminary data.</text>
</comment>
<dbReference type="RefSeq" id="WP_111876374.1">
    <property type="nucleotide sequence ID" value="NZ_CBCSGC010000036.1"/>
</dbReference>
<dbReference type="PROSITE" id="PS50885">
    <property type="entry name" value="HAMP"/>
    <property type="match status" value="1"/>
</dbReference>
<keyword evidence="4" id="KW-0597">Phosphoprotein</keyword>
<dbReference type="OrthoDB" id="8554694at2"/>
<dbReference type="Gene3D" id="3.30.565.10">
    <property type="entry name" value="Histidine kinase-like ATPase, C-terminal domain"/>
    <property type="match status" value="1"/>
</dbReference>
<dbReference type="SUPFAM" id="SSF47384">
    <property type="entry name" value="Homodimeric domain of signal transducing histidine kinase"/>
    <property type="match status" value="1"/>
</dbReference>
<evidence type="ECO:0000256" key="9">
    <source>
        <dbReference type="ARBA" id="ARBA00023012"/>
    </source>
</evidence>
<dbReference type="InterPro" id="IPR003594">
    <property type="entry name" value="HATPase_dom"/>
</dbReference>
<evidence type="ECO:0000259" key="12">
    <source>
        <dbReference type="PROSITE" id="PS50885"/>
    </source>
</evidence>
<dbReference type="InterPro" id="IPR050428">
    <property type="entry name" value="TCS_sensor_his_kinase"/>
</dbReference>
<dbReference type="Pfam" id="PF00672">
    <property type="entry name" value="HAMP"/>
    <property type="match status" value="1"/>
</dbReference>
<evidence type="ECO:0000256" key="7">
    <source>
        <dbReference type="ARBA" id="ARBA00022777"/>
    </source>
</evidence>
<evidence type="ECO:0000256" key="1">
    <source>
        <dbReference type="ARBA" id="ARBA00000085"/>
    </source>
</evidence>
<dbReference type="Pfam" id="PF00512">
    <property type="entry name" value="HisKA"/>
    <property type="match status" value="1"/>
</dbReference>
<evidence type="ECO:0000256" key="6">
    <source>
        <dbReference type="ARBA" id="ARBA00022692"/>
    </source>
</evidence>
<evidence type="ECO:0000313" key="13">
    <source>
        <dbReference type="EMBL" id="RAR84943.1"/>
    </source>
</evidence>
<dbReference type="GO" id="GO:0000155">
    <property type="term" value="F:phosphorelay sensor kinase activity"/>
    <property type="evidence" value="ECO:0007669"/>
    <property type="project" value="InterPro"/>
</dbReference>
<dbReference type="Gene3D" id="6.10.340.10">
    <property type="match status" value="1"/>
</dbReference>
<sequence>MPSTPLSDTLRTSHFRTATYFLAVFALSSAALLGYVYWKTSFYLAHEVDLELQTKAQRWSQLPPEVLLREVEGQLRRDPSRREPAMLIGAGGERVAGAFDLAEPIPRYDQPFDAAQRDPHGHRIPVRALATVLGSGLVLLLGHDVHELKEFNERIRTAMAGGIVIVLGMGLVGALVLGSRAQRRLDAMAHSLQRIVEGHLDARLPVRNTRDDLDRIAALVNSMLDDMQRLMGEVKGVTDDVAHDLRTPLTRMLSGLERAQTVALSREELSALVDDTASDARLLLRMFKGLLRISEIENSARRENFETVDLARIAADAVDLFEPAAQELGIALRFEGAGAPLQGDPDLLFDAFANLIDNAIKFAPAGTGVTVRVVHEADHLQAVVTDAGPGIPESEREAVLRRFYRSERSRNTPGHGPGLSLVAAVARLHGMALTIGDARPGCRVALTLRTGPLT</sequence>
<protein>
    <recommendedName>
        <fullName evidence="3">histidine kinase</fullName>
        <ecNumber evidence="3">2.7.13.3</ecNumber>
    </recommendedName>
</protein>
<organism evidence="13 14">
    <name type="scientific">Paracidovorax anthurii</name>
    <dbReference type="NCBI Taxonomy" id="78229"/>
    <lineage>
        <taxon>Bacteria</taxon>
        <taxon>Pseudomonadati</taxon>
        <taxon>Pseudomonadota</taxon>
        <taxon>Betaproteobacteria</taxon>
        <taxon>Burkholderiales</taxon>
        <taxon>Comamonadaceae</taxon>
        <taxon>Paracidovorax</taxon>
    </lineage>
</organism>
<proteinExistence type="predicted"/>
<dbReference type="PANTHER" id="PTHR45436:SF8">
    <property type="entry name" value="HISTIDINE KINASE"/>
    <property type="match status" value="1"/>
</dbReference>
<evidence type="ECO:0000259" key="11">
    <source>
        <dbReference type="PROSITE" id="PS50109"/>
    </source>
</evidence>
<dbReference type="InterPro" id="IPR005467">
    <property type="entry name" value="His_kinase_dom"/>
</dbReference>
<dbReference type="InterPro" id="IPR036890">
    <property type="entry name" value="HATPase_C_sf"/>
</dbReference>
<comment type="catalytic activity">
    <reaction evidence="1">
        <text>ATP + protein L-histidine = ADP + protein N-phospho-L-histidine.</text>
        <dbReference type="EC" id="2.7.13.3"/>
    </reaction>
</comment>
<dbReference type="CDD" id="cd00082">
    <property type="entry name" value="HisKA"/>
    <property type="match status" value="1"/>
</dbReference>
<dbReference type="SMART" id="SM00387">
    <property type="entry name" value="HATPase_c"/>
    <property type="match status" value="1"/>
</dbReference>
<dbReference type="SUPFAM" id="SSF55874">
    <property type="entry name" value="ATPase domain of HSP90 chaperone/DNA topoisomerase II/histidine kinase"/>
    <property type="match status" value="1"/>
</dbReference>
<dbReference type="SUPFAM" id="SSF158472">
    <property type="entry name" value="HAMP domain-like"/>
    <property type="match status" value="1"/>
</dbReference>
<keyword evidence="9" id="KW-0902">Two-component regulatory system</keyword>
<dbReference type="SMART" id="SM00304">
    <property type="entry name" value="HAMP"/>
    <property type="match status" value="1"/>
</dbReference>
<dbReference type="Gene3D" id="1.10.287.130">
    <property type="match status" value="1"/>
</dbReference>
<gene>
    <name evidence="13" type="ORF">AX018_100833</name>
</gene>
<feature type="transmembrane region" description="Helical" evidence="10">
    <location>
        <begin position="124"/>
        <end position="143"/>
    </location>
</feature>
<dbReference type="Proteomes" id="UP000248856">
    <property type="component" value="Unassembled WGS sequence"/>
</dbReference>
<keyword evidence="6 10" id="KW-0812">Transmembrane</keyword>
<keyword evidence="8 10" id="KW-1133">Transmembrane helix</keyword>